<proteinExistence type="predicted"/>
<reference evidence="1 2" key="1">
    <citation type="journal article" date="2010" name="Syst. Appl. Microbiol.">
        <title>Four new species of Chryseobacterium from the rhizosphere of coastal sand dune plants, Chryseobacterium elymi sp. nov., Chryseobacterium hagamense sp. nov., Chryseobacterium lathyri sp. nov. and Chryseobacterium rhizosphaerae sp. nov.</title>
        <authorList>
            <person name="Cho S.H."/>
            <person name="Lee K.S."/>
            <person name="Shin D.S."/>
            <person name="Han J.H."/>
            <person name="Park K.S."/>
            <person name="Lee C.H."/>
            <person name="Park K.H."/>
            <person name="Kim S.B."/>
        </authorList>
    </citation>
    <scope>NUCLEOTIDE SEQUENCE [LARGE SCALE GENOMIC DNA]</scope>
    <source>
        <strain evidence="1 2">KCTC 22548</strain>
    </source>
</reference>
<name>A0ABX9INQ9_9FLAO</name>
<sequence>MIETQLYISVNRKTDLEKIKEILMLSKIESPVYIAEYGQHFGINFRSQHEEWQIDTRICESFPGYELTTDLHRGKKEIRLEISRYQSELCTTKWGSPIDNPLNETKYLIKKTVETPITFSPEVRVLFGSIEKTYYINIISGIKESTDEKGFLLAKEFKNQADPKTADFFPDRLYKTQLEAFHRGKDRLESIVDEDHKEILVLQKKEKLQREKIPRKIIREFIKNCNASNYDSIIKDLSQNFQFEIRVEWRQKLSTSGLDEFKNYLEAAYQELCERDFKIKSSWSFLKQDVGVNLETFTPPQETEEDLKRLYKIRLNFRLEEEKIIQIILEK</sequence>
<evidence type="ECO:0000313" key="1">
    <source>
        <dbReference type="EMBL" id="REC77024.1"/>
    </source>
</evidence>
<dbReference type="RefSeq" id="WP_115917524.1">
    <property type="nucleotide sequence ID" value="NZ_BJYH01000029.1"/>
</dbReference>
<evidence type="ECO:0000313" key="2">
    <source>
        <dbReference type="Proteomes" id="UP000256491"/>
    </source>
</evidence>
<protein>
    <recommendedName>
        <fullName evidence="3">CYTH domain-containing protein</fullName>
    </recommendedName>
</protein>
<accession>A0ABX9INQ9</accession>
<gene>
    <name evidence="1" type="ORF">DRF57_06450</name>
</gene>
<dbReference type="EMBL" id="QNUF01000005">
    <property type="protein sequence ID" value="REC77024.1"/>
    <property type="molecule type" value="Genomic_DNA"/>
</dbReference>
<organism evidence="1 2">
    <name type="scientific">Chryseobacterium rhizosphaerae</name>
    <dbReference type="NCBI Taxonomy" id="395937"/>
    <lineage>
        <taxon>Bacteria</taxon>
        <taxon>Pseudomonadati</taxon>
        <taxon>Bacteroidota</taxon>
        <taxon>Flavobacteriia</taxon>
        <taxon>Flavobacteriales</taxon>
        <taxon>Weeksellaceae</taxon>
        <taxon>Chryseobacterium group</taxon>
        <taxon>Chryseobacterium</taxon>
    </lineage>
</organism>
<keyword evidence="2" id="KW-1185">Reference proteome</keyword>
<evidence type="ECO:0008006" key="3">
    <source>
        <dbReference type="Google" id="ProtNLM"/>
    </source>
</evidence>
<comment type="caution">
    <text evidence="1">The sequence shown here is derived from an EMBL/GenBank/DDBJ whole genome shotgun (WGS) entry which is preliminary data.</text>
</comment>
<dbReference type="Proteomes" id="UP000256491">
    <property type="component" value="Unassembled WGS sequence"/>
</dbReference>